<dbReference type="AlphaFoldDB" id="A0A7X5UU39"/>
<evidence type="ECO:0000259" key="5">
    <source>
        <dbReference type="PROSITE" id="PS50975"/>
    </source>
</evidence>
<comment type="caution">
    <text evidence="6">The sequence shown here is derived from an EMBL/GenBank/DDBJ whole genome shotgun (WGS) entry which is preliminary data.</text>
</comment>
<dbReference type="InterPro" id="IPR052032">
    <property type="entry name" value="ATP-dep_AA_Ligase"/>
</dbReference>
<keyword evidence="2 4" id="KW-0547">Nucleotide-binding</keyword>
<keyword evidence="1" id="KW-0436">Ligase</keyword>
<dbReference type="GO" id="GO:0008716">
    <property type="term" value="F:D-alanine-D-alanine ligase activity"/>
    <property type="evidence" value="ECO:0007669"/>
    <property type="project" value="InterPro"/>
</dbReference>
<dbReference type="Pfam" id="PF07478">
    <property type="entry name" value="Dala_Dala_lig_C"/>
    <property type="match status" value="1"/>
</dbReference>
<evidence type="ECO:0000256" key="4">
    <source>
        <dbReference type="PROSITE-ProRule" id="PRU00409"/>
    </source>
</evidence>
<dbReference type="SUPFAM" id="SSF56059">
    <property type="entry name" value="Glutathione synthetase ATP-binding domain-like"/>
    <property type="match status" value="1"/>
</dbReference>
<keyword evidence="3 4" id="KW-0067">ATP-binding</keyword>
<proteinExistence type="predicted"/>
<dbReference type="Gene3D" id="3.40.50.20">
    <property type="match status" value="1"/>
</dbReference>
<dbReference type="PANTHER" id="PTHR43585">
    <property type="entry name" value="FUMIPYRROLE BIOSYNTHESIS PROTEIN C"/>
    <property type="match status" value="1"/>
</dbReference>
<dbReference type="Gene3D" id="3.30.470.20">
    <property type="entry name" value="ATP-grasp fold, B domain"/>
    <property type="match status" value="1"/>
</dbReference>
<evidence type="ECO:0000313" key="6">
    <source>
        <dbReference type="EMBL" id="NIJ14286.1"/>
    </source>
</evidence>
<dbReference type="PANTHER" id="PTHR43585:SF2">
    <property type="entry name" value="ATP-GRASP ENZYME FSQD"/>
    <property type="match status" value="1"/>
</dbReference>
<organism evidence="6 7">
    <name type="scientific">Saccharomonospora amisosensis</name>
    <dbReference type="NCBI Taxonomy" id="1128677"/>
    <lineage>
        <taxon>Bacteria</taxon>
        <taxon>Bacillati</taxon>
        <taxon>Actinomycetota</taxon>
        <taxon>Actinomycetes</taxon>
        <taxon>Pseudonocardiales</taxon>
        <taxon>Pseudonocardiaceae</taxon>
        <taxon>Saccharomonospora</taxon>
    </lineage>
</organism>
<sequence>MLDIVVHRIASFRTDPRTLRRDNHRLVLISTNGKQEYLARTGSGAAFDEIVVIDDDFDAATLTEAVRRVVGDIPRRDVALLCHDEYALRVVAETRRELGLPGPLPPEVAAFTDKAVMKRILAAADVRIPRFEVFAPERYAAGEADYLAEIAEHVGFPAFVKPTGESGSVGAQRLDSLSDLRSWADRCAGRAATGNTTRYEIDEFVSGTLYHVDTLLEAGEVRYVRCNRYLYPMADYADGRVCGSYTLDEDEPIYARLVEFNRQVIDAFPEKPASGALHHEVFARDDGELVFLEIAARAPAALIPQTGRIRWGVDIEQAHFRLQRGESISPPADAPGPYAGWIYYPKHTGVVADLAAPNIDSSMVWIPNVREGEHIHRSTDVRDFAAAAVVWNPDYTSLLADLKVLAEHRPLRMS</sequence>
<dbReference type="Proteomes" id="UP000545493">
    <property type="component" value="Unassembled WGS sequence"/>
</dbReference>
<evidence type="ECO:0000256" key="1">
    <source>
        <dbReference type="ARBA" id="ARBA00022598"/>
    </source>
</evidence>
<dbReference type="GO" id="GO:0046872">
    <property type="term" value="F:metal ion binding"/>
    <property type="evidence" value="ECO:0007669"/>
    <property type="project" value="InterPro"/>
</dbReference>
<dbReference type="EMBL" id="JAAOYM010000001">
    <property type="protein sequence ID" value="NIJ14286.1"/>
    <property type="molecule type" value="Genomic_DNA"/>
</dbReference>
<keyword evidence="7" id="KW-1185">Reference proteome</keyword>
<gene>
    <name evidence="6" type="ORF">FHU38_004630</name>
</gene>
<accession>A0A7X5UU39</accession>
<evidence type="ECO:0000313" key="7">
    <source>
        <dbReference type="Proteomes" id="UP000545493"/>
    </source>
</evidence>
<dbReference type="InterPro" id="IPR011761">
    <property type="entry name" value="ATP-grasp"/>
</dbReference>
<dbReference type="Gene3D" id="3.30.1490.20">
    <property type="entry name" value="ATP-grasp fold, A domain"/>
    <property type="match status" value="1"/>
</dbReference>
<dbReference type="InterPro" id="IPR011095">
    <property type="entry name" value="Dala_Dala_lig_C"/>
</dbReference>
<evidence type="ECO:0000256" key="3">
    <source>
        <dbReference type="ARBA" id="ARBA00022840"/>
    </source>
</evidence>
<name>A0A7X5UU39_9PSEU</name>
<dbReference type="RefSeq" id="WP_167175103.1">
    <property type="nucleotide sequence ID" value="NZ_JAAOYM010000001.1"/>
</dbReference>
<dbReference type="InterPro" id="IPR013815">
    <property type="entry name" value="ATP_grasp_subdomain_1"/>
</dbReference>
<dbReference type="GO" id="GO:0005524">
    <property type="term" value="F:ATP binding"/>
    <property type="evidence" value="ECO:0007669"/>
    <property type="project" value="UniProtKB-UniRule"/>
</dbReference>
<dbReference type="PROSITE" id="PS50975">
    <property type="entry name" value="ATP_GRASP"/>
    <property type="match status" value="1"/>
</dbReference>
<protein>
    <submittedName>
        <fullName evidence="6">Biotin carboxylase</fullName>
    </submittedName>
</protein>
<evidence type="ECO:0000256" key="2">
    <source>
        <dbReference type="ARBA" id="ARBA00022741"/>
    </source>
</evidence>
<reference evidence="6 7" key="1">
    <citation type="submission" date="2020-03" db="EMBL/GenBank/DDBJ databases">
        <title>Sequencing the genomes of 1000 actinobacteria strains.</title>
        <authorList>
            <person name="Klenk H.-P."/>
        </authorList>
    </citation>
    <scope>NUCLEOTIDE SEQUENCE [LARGE SCALE GENOMIC DNA]</scope>
    <source>
        <strain evidence="6 7">DSM 45685</strain>
    </source>
</reference>
<feature type="domain" description="ATP-grasp" evidence="5">
    <location>
        <begin position="118"/>
        <end position="324"/>
    </location>
</feature>